<feature type="transmembrane region" description="Helical" evidence="1">
    <location>
        <begin position="268"/>
        <end position="289"/>
    </location>
</feature>
<feature type="transmembrane region" description="Helical" evidence="1">
    <location>
        <begin position="178"/>
        <end position="203"/>
    </location>
</feature>
<feature type="transmembrane region" description="Helical" evidence="1">
    <location>
        <begin position="145"/>
        <end position="166"/>
    </location>
</feature>
<keyword evidence="1" id="KW-1133">Transmembrane helix</keyword>
<evidence type="ECO:0000313" key="2">
    <source>
        <dbReference type="EMBL" id="KAF2185333.1"/>
    </source>
</evidence>
<keyword evidence="1" id="KW-0472">Membrane</keyword>
<dbReference type="OrthoDB" id="2688021at2759"/>
<feature type="transmembrane region" description="Helical" evidence="1">
    <location>
        <begin position="91"/>
        <end position="112"/>
    </location>
</feature>
<feature type="transmembrane region" description="Helical" evidence="1">
    <location>
        <begin position="467"/>
        <end position="486"/>
    </location>
</feature>
<feature type="transmembrane region" description="Helical" evidence="1">
    <location>
        <begin position="44"/>
        <end position="66"/>
    </location>
</feature>
<gene>
    <name evidence="2" type="ORF">K469DRAFT_576800</name>
</gene>
<name>A0A6A6E2A0_9PEZI</name>
<protein>
    <submittedName>
        <fullName evidence="2">Uncharacterized protein</fullName>
    </submittedName>
</protein>
<feature type="transmembrane region" description="Helical" evidence="1">
    <location>
        <begin position="342"/>
        <end position="369"/>
    </location>
</feature>
<dbReference type="AlphaFoldDB" id="A0A6A6E2A0"/>
<evidence type="ECO:0000313" key="3">
    <source>
        <dbReference type="Proteomes" id="UP000800200"/>
    </source>
</evidence>
<keyword evidence="1" id="KW-0812">Transmembrane</keyword>
<organism evidence="2 3">
    <name type="scientific">Zopfia rhizophila CBS 207.26</name>
    <dbReference type="NCBI Taxonomy" id="1314779"/>
    <lineage>
        <taxon>Eukaryota</taxon>
        <taxon>Fungi</taxon>
        <taxon>Dikarya</taxon>
        <taxon>Ascomycota</taxon>
        <taxon>Pezizomycotina</taxon>
        <taxon>Dothideomycetes</taxon>
        <taxon>Dothideomycetes incertae sedis</taxon>
        <taxon>Zopfiaceae</taxon>
        <taxon>Zopfia</taxon>
    </lineage>
</organism>
<evidence type="ECO:0000256" key="1">
    <source>
        <dbReference type="SAM" id="Phobius"/>
    </source>
</evidence>
<reference evidence="2" key="1">
    <citation type="journal article" date="2020" name="Stud. Mycol.">
        <title>101 Dothideomycetes genomes: a test case for predicting lifestyles and emergence of pathogens.</title>
        <authorList>
            <person name="Haridas S."/>
            <person name="Albert R."/>
            <person name="Binder M."/>
            <person name="Bloem J."/>
            <person name="Labutti K."/>
            <person name="Salamov A."/>
            <person name="Andreopoulos B."/>
            <person name="Baker S."/>
            <person name="Barry K."/>
            <person name="Bills G."/>
            <person name="Bluhm B."/>
            <person name="Cannon C."/>
            <person name="Castanera R."/>
            <person name="Culley D."/>
            <person name="Daum C."/>
            <person name="Ezra D."/>
            <person name="Gonzalez J."/>
            <person name="Henrissat B."/>
            <person name="Kuo A."/>
            <person name="Liang C."/>
            <person name="Lipzen A."/>
            <person name="Lutzoni F."/>
            <person name="Magnuson J."/>
            <person name="Mondo S."/>
            <person name="Nolan M."/>
            <person name="Ohm R."/>
            <person name="Pangilinan J."/>
            <person name="Park H.-J."/>
            <person name="Ramirez L."/>
            <person name="Alfaro M."/>
            <person name="Sun H."/>
            <person name="Tritt A."/>
            <person name="Yoshinaga Y."/>
            <person name="Zwiers L.-H."/>
            <person name="Turgeon B."/>
            <person name="Goodwin S."/>
            <person name="Spatafora J."/>
            <person name="Crous P."/>
            <person name="Grigoriev I."/>
        </authorList>
    </citation>
    <scope>NUCLEOTIDE SEQUENCE</scope>
    <source>
        <strain evidence="2">CBS 207.26</strain>
    </source>
</reference>
<dbReference type="EMBL" id="ML994634">
    <property type="protein sequence ID" value="KAF2185333.1"/>
    <property type="molecule type" value="Genomic_DNA"/>
</dbReference>
<keyword evidence="3" id="KW-1185">Reference proteome</keyword>
<sequence length="556" mass="62037">MIQTEDGRDLDSVLKREIDESALQRSSTGLSQSFNEDVRTRNKCIAAIIVGAIVPIACFVLAILIWTGHRDTSLLYRVNLPKSNVERGTEVISLAINIGVTVLLEPLSYVHAVSLRWALYREGHLQYNTNLRLFAAAKRSRPNQWYTNLLSAMCLILSYGATSLLLVKNTPFNSTATYVNSIALFCLGIGLLGHVVIAMWCLWPSAGYIPTWSSNPLNNTLAVLKDNVEPRPGRCLMSVAERCSPAAPTEPRTLQPSFKSISASAGRLTIFMWIITILAAGWSIAMALVSRKYSVEGGSTSSSWILKDTFTWTIQPYENLNTYRIYMDPYYYSTRPHITLGWQLFCAMLFLCVVQGLQTLGLHCAELIVNVTRDEKIWRKTNAHPNHYKVLQKFTNISTDGQSLSRTALTAALYSWEYAILFCFKAALHWIMGQAFSLLVSTSPPLGDSDDIGQPIMAQFALVYPRLVIYTILAIVLALFITYLAFRRPQGPQPATWGHIQTLADLIDDWSLDRNGCFRWGDKGVNDAGIRHAGTSSDKQSLGEIQMNALYANRKG</sequence>
<dbReference type="Proteomes" id="UP000800200">
    <property type="component" value="Unassembled WGS sequence"/>
</dbReference>
<feature type="transmembrane region" description="Helical" evidence="1">
    <location>
        <begin position="411"/>
        <end position="432"/>
    </location>
</feature>
<proteinExistence type="predicted"/>
<accession>A0A6A6E2A0</accession>